<dbReference type="GO" id="GO:0071949">
    <property type="term" value="F:FAD binding"/>
    <property type="evidence" value="ECO:0007669"/>
    <property type="project" value="InterPro"/>
</dbReference>
<dbReference type="PANTHER" id="PTHR47178">
    <property type="entry name" value="MONOOXYGENASE, FAD-BINDING"/>
    <property type="match status" value="1"/>
</dbReference>
<keyword evidence="5" id="KW-0503">Monooxygenase</keyword>
<dbReference type="EMBL" id="JANBVO010000019">
    <property type="protein sequence ID" value="KAJ9143398.1"/>
    <property type="molecule type" value="Genomic_DNA"/>
</dbReference>
<feature type="domain" description="FAD-binding" evidence="6">
    <location>
        <begin position="5"/>
        <end position="178"/>
    </location>
</feature>
<dbReference type="InterPro" id="IPR002938">
    <property type="entry name" value="FAD-bd"/>
</dbReference>
<sequence>MAADMKVIIIGSGVTGCSLAHGLAKQGIQYEIFDKRGPETPQRDWGVTVHWAVEFLELYPEETVKRIKTARVVQRDDDTHQEFVRFYDGETGETIRDIPLGPAKRFSHGRIRGLLAESLPIQYNKELIAINELPEGVEAVFADGTKVQASVLVGCDGSRSATRKFLFEKKEDAEWSVMPGIILNNFWMQLEKEKAVALREQLGNFMDIAIHSNGSYFGLIPLDFANDKPPEEWKFQIFMSMPEPADLVPGEDSSARRVKIVKHFGKTFVAPFSQATEWFAEDTFISPDHYGTWETKKWDHRGGKVILAGDSAHSMTPHRAQGFNHSLQDVLNIITGLKKIRAGESNWVDFVDGYVNEVVCRGSEEVRMSLKQGYAVHNWANSKDLPILKVGTTPLHMEQSIVPLPAQTRAA</sequence>
<evidence type="ECO:0000259" key="6">
    <source>
        <dbReference type="Pfam" id="PF01494"/>
    </source>
</evidence>
<dbReference type="InterPro" id="IPR036188">
    <property type="entry name" value="FAD/NAD-bd_sf"/>
</dbReference>
<reference evidence="7" key="1">
    <citation type="submission" date="2022-07" db="EMBL/GenBank/DDBJ databases">
        <title>Fungi with potential for degradation of polypropylene.</title>
        <authorList>
            <person name="Gostincar C."/>
        </authorList>
    </citation>
    <scope>NUCLEOTIDE SEQUENCE</scope>
    <source>
        <strain evidence="7">EXF-13308</strain>
    </source>
</reference>
<evidence type="ECO:0000313" key="8">
    <source>
        <dbReference type="Proteomes" id="UP001174694"/>
    </source>
</evidence>
<organism evidence="7 8">
    <name type="scientific">Pleurostoma richardsiae</name>
    <dbReference type="NCBI Taxonomy" id="41990"/>
    <lineage>
        <taxon>Eukaryota</taxon>
        <taxon>Fungi</taxon>
        <taxon>Dikarya</taxon>
        <taxon>Ascomycota</taxon>
        <taxon>Pezizomycotina</taxon>
        <taxon>Sordariomycetes</taxon>
        <taxon>Sordariomycetidae</taxon>
        <taxon>Calosphaeriales</taxon>
        <taxon>Pleurostomataceae</taxon>
        <taxon>Pleurostoma</taxon>
    </lineage>
</organism>
<comment type="caution">
    <text evidence="7">The sequence shown here is derived from an EMBL/GenBank/DDBJ whole genome shotgun (WGS) entry which is preliminary data.</text>
</comment>
<dbReference type="GO" id="GO:0004497">
    <property type="term" value="F:monooxygenase activity"/>
    <property type="evidence" value="ECO:0007669"/>
    <property type="project" value="UniProtKB-KW"/>
</dbReference>
<dbReference type="SUPFAM" id="SSF51905">
    <property type="entry name" value="FAD/NAD(P)-binding domain"/>
    <property type="match status" value="1"/>
</dbReference>
<dbReference type="Pfam" id="PF01494">
    <property type="entry name" value="FAD_binding_3"/>
    <property type="match status" value="2"/>
</dbReference>
<evidence type="ECO:0000256" key="2">
    <source>
        <dbReference type="ARBA" id="ARBA00022630"/>
    </source>
</evidence>
<keyword evidence="3" id="KW-0274">FAD</keyword>
<comment type="cofactor">
    <cofactor evidence="1">
        <name>FAD</name>
        <dbReference type="ChEBI" id="CHEBI:57692"/>
    </cofactor>
</comment>
<evidence type="ECO:0000256" key="3">
    <source>
        <dbReference type="ARBA" id="ARBA00022827"/>
    </source>
</evidence>
<evidence type="ECO:0000256" key="1">
    <source>
        <dbReference type="ARBA" id="ARBA00001974"/>
    </source>
</evidence>
<dbReference type="AlphaFoldDB" id="A0AA38VP13"/>
<keyword evidence="2" id="KW-0285">Flavoprotein</keyword>
<dbReference type="PROSITE" id="PS51257">
    <property type="entry name" value="PROKAR_LIPOPROTEIN"/>
    <property type="match status" value="1"/>
</dbReference>
<dbReference type="Proteomes" id="UP001174694">
    <property type="component" value="Unassembled WGS sequence"/>
</dbReference>
<feature type="domain" description="FAD-binding" evidence="6">
    <location>
        <begin position="294"/>
        <end position="344"/>
    </location>
</feature>
<dbReference type="PANTHER" id="PTHR47178:SF3">
    <property type="entry name" value="FAD-BINDING DOMAIN-CONTAINING PROTEIN"/>
    <property type="match status" value="1"/>
</dbReference>
<accession>A0AA38VP13</accession>
<proteinExistence type="predicted"/>
<keyword evidence="8" id="KW-1185">Reference proteome</keyword>
<name>A0AA38VP13_9PEZI</name>
<keyword evidence="4" id="KW-0560">Oxidoreductase</keyword>
<protein>
    <submittedName>
        <fullName evidence="7">FAD/NAD(P)-binding domain-containing protein</fullName>
    </submittedName>
</protein>
<evidence type="ECO:0000256" key="4">
    <source>
        <dbReference type="ARBA" id="ARBA00023002"/>
    </source>
</evidence>
<dbReference type="PRINTS" id="PR00420">
    <property type="entry name" value="RNGMNOXGNASE"/>
</dbReference>
<evidence type="ECO:0000313" key="7">
    <source>
        <dbReference type="EMBL" id="KAJ9143398.1"/>
    </source>
</evidence>
<evidence type="ECO:0000256" key="5">
    <source>
        <dbReference type="ARBA" id="ARBA00023033"/>
    </source>
</evidence>
<dbReference type="Gene3D" id="3.50.50.60">
    <property type="entry name" value="FAD/NAD(P)-binding domain"/>
    <property type="match status" value="1"/>
</dbReference>
<gene>
    <name evidence="7" type="ORF">NKR23_g6613</name>
</gene>